<name>A0A0B8PNX1_9VIBR</name>
<accession>A0A0B8PNX1</accession>
<evidence type="ECO:0000313" key="1">
    <source>
        <dbReference type="EMBL" id="GAM64384.1"/>
    </source>
</evidence>
<reference evidence="1 2" key="2">
    <citation type="submission" date="2015-01" db="EMBL/GenBank/DDBJ databases">
        <authorList>
            <consortium name="NBRP consortium"/>
            <person name="Sawabe T."/>
            <person name="Meirelles P."/>
            <person name="Feng G."/>
            <person name="Sayaka M."/>
            <person name="Hattori M."/>
            <person name="Ohkuma M."/>
        </authorList>
    </citation>
    <scope>NUCLEOTIDE SEQUENCE [LARGE SCALE GENOMIC DNA]</scope>
    <source>
        <strain evidence="1 2">JCM19232</strain>
    </source>
</reference>
<reference evidence="1 2" key="1">
    <citation type="submission" date="2015-01" db="EMBL/GenBank/DDBJ databases">
        <title>Vibrio sp. C5 JCM 19232 whole genome shotgun sequence.</title>
        <authorList>
            <person name="Sawabe T."/>
            <person name="Meirelles P."/>
            <person name="Feng G."/>
            <person name="Sayaka M."/>
            <person name="Hattori M."/>
            <person name="Ohkuma M."/>
        </authorList>
    </citation>
    <scope>NUCLEOTIDE SEQUENCE [LARGE SCALE GENOMIC DNA]</scope>
    <source>
        <strain evidence="1 2">JCM19232</strain>
    </source>
</reference>
<dbReference type="Pfam" id="PF11185">
    <property type="entry name" value="DUF2971"/>
    <property type="match status" value="1"/>
</dbReference>
<comment type="caution">
    <text evidence="1">The sequence shown here is derived from an EMBL/GenBank/DDBJ whole genome shotgun (WGS) entry which is preliminary data.</text>
</comment>
<dbReference type="InterPro" id="IPR021352">
    <property type="entry name" value="DUF2971"/>
</dbReference>
<dbReference type="AlphaFoldDB" id="A0A0B8PNX1"/>
<evidence type="ECO:0000313" key="2">
    <source>
        <dbReference type="Proteomes" id="UP000031670"/>
    </source>
</evidence>
<protein>
    <recommendedName>
        <fullName evidence="3">DUF2971 domain-containing protein</fullName>
    </recommendedName>
</protein>
<gene>
    <name evidence="1" type="ORF">JCM19232_1054</name>
</gene>
<proteinExistence type="predicted"/>
<dbReference type="EMBL" id="BBSA01000012">
    <property type="protein sequence ID" value="GAM64384.1"/>
    <property type="molecule type" value="Genomic_DNA"/>
</dbReference>
<evidence type="ECO:0008006" key="3">
    <source>
        <dbReference type="Google" id="ProtNLM"/>
    </source>
</evidence>
<organism evidence="1 2">
    <name type="scientific">Vibrio ishigakensis</name>
    <dbReference type="NCBI Taxonomy" id="1481914"/>
    <lineage>
        <taxon>Bacteria</taxon>
        <taxon>Pseudomonadati</taxon>
        <taxon>Pseudomonadota</taxon>
        <taxon>Gammaproteobacteria</taxon>
        <taxon>Vibrionales</taxon>
        <taxon>Vibrionaceae</taxon>
        <taxon>Vibrio</taxon>
    </lineage>
</organism>
<sequence>MFYKFRSVNTNSLSGLANKNLWFDKLENQNDPFEGKYIFDEFIPKELEEMAERHRYLVEALESEQAYLNLCTASLGVHFPQSMKTSEILATFIKQCADAQIKLVQGSRICSFSYEEENSDKTSCILQNNLMWSHYASGLRGFCLVFDDEIFQADMQNSHNDMMRPTRVKYQDNPSILKYKDFISFDANNQFHPINNEITELIIETISTKSSNWSYEKEVRILTLDTTSNLYSYSDKALVEVVIGEKMPKEQQKLILDIISQNHPNAKISKAKVEDKTYNVKVVDYS</sequence>
<dbReference type="Proteomes" id="UP000031670">
    <property type="component" value="Unassembled WGS sequence"/>
</dbReference>